<dbReference type="PANTHER" id="PTHR44591">
    <property type="entry name" value="STRESS RESPONSE REGULATOR PROTEIN 1"/>
    <property type="match status" value="1"/>
</dbReference>
<dbReference type="GO" id="GO:0000160">
    <property type="term" value="P:phosphorelay signal transduction system"/>
    <property type="evidence" value="ECO:0007669"/>
    <property type="project" value="InterPro"/>
</dbReference>
<comment type="caution">
    <text evidence="4">The sequence shown here is derived from an EMBL/GenBank/DDBJ whole genome shotgun (WGS) entry which is preliminary data.</text>
</comment>
<dbReference type="SUPFAM" id="SSF52172">
    <property type="entry name" value="CheY-like"/>
    <property type="match status" value="1"/>
</dbReference>
<dbReference type="InterPro" id="IPR001789">
    <property type="entry name" value="Sig_transdc_resp-reg_receiver"/>
</dbReference>
<dbReference type="Proteomes" id="UP000295499">
    <property type="component" value="Unassembled WGS sequence"/>
</dbReference>
<keyword evidence="1 2" id="KW-0597">Phosphoprotein</keyword>
<dbReference type="Gene3D" id="3.40.50.2300">
    <property type="match status" value="1"/>
</dbReference>
<dbReference type="SMART" id="SM00448">
    <property type="entry name" value="REC"/>
    <property type="match status" value="1"/>
</dbReference>
<protein>
    <submittedName>
        <fullName evidence="4">Response regulator receiver domain-containing protein</fullName>
    </submittedName>
</protein>
<reference evidence="4 5" key="1">
    <citation type="submission" date="2019-03" db="EMBL/GenBank/DDBJ databases">
        <title>Genomic Encyclopedia of Archaeal and Bacterial Type Strains, Phase II (KMG-II): from individual species to whole genera.</title>
        <authorList>
            <person name="Goeker M."/>
        </authorList>
    </citation>
    <scope>NUCLEOTIDE SEQUENCE [LARGE SCALE GENOMIC DNA]</scope>
    <source>
        <strain evidence="4 5">DSM 19034</strain>
    </source>
</reference>
<evidence type="ECO:0000259" key="3">
    <source>
        <dbReference type="PROSITE" id="PS50110"/>
    </source>
</evidence>
<accession>A0A4R6IM83</accession>
<dbReference type="CDD" id="cd00156">
    <property type="entry name" value="REC"/>
    <property type="match status" value="1"/>
</dbReference>
<dbReference type="PROSITE" id="PS50110">
    <property type="entry name" value="RESPONSE_REGULATORY"/>
    <property type="match status" value="1"/>
</dbReference>
<organism evidence="4 5">
    <name type="scientific">Pedobacter duraquae</name>
    <dbReference type="NCBI Taxonomy" id="425511"/>
    <lineage>
        <taxon>Bacteria</taxon>
        <taxon>Pseudomonadati</taxon>
        <taxon>Bacteroidota</taxon>
        <taxon>Sphingobacteriia</taxon>
        <taxon>Sphingobacteriales</taxon>
        <taxon>Sphingobacteriaceae</taxon>
        <taxon>Pedobacter</taxon>
    </lineage>
</organism>
<dbReference type="PANTHER" id="PTHR44591:SF3">
    <property type="entry name" value="RESPONSE REGULATORY DOMAIN-CONTAINING PROTEIN"/>
    <property type="match status" value="1"/>
</dbReference>
<gene>
    <name evidence="4" type="ORF">CLV32_2251</name>
</gene>
<keyword evidence="5" id="KW-1185">Reference proteome</keyword>
<dbReference type="AlphaFoldDB" id="A0A4R6IM83"/>
<feature type="modified residue" description="4-aspartylphosphate" evidence="2">
    <location>
        <position position="53"/>
    </location>
</feature>
<evidence type="ECO:0000256" key="1">
    <source>
        <dbReference type="ARBA" id="ARBA00022553"/>
    </source>
</evidence>
<name>A0A4R6IM83_9SPHI</name>
<feature type="domain" description="Response regulatory" evidence="3">
    <location>
        <begin position="4"/>
        <end position="118"/>
    </location>
</feature>
<evidence type="ECO:0000313" key="5">
    <source>
        <dbReference type="Proteomes" id="UP000295499"/>
    </source>
</evidence>
<proteinExistence type="predicted"/>
<evidence type="ECO:0000313" key="4">
    <source>
        <dbReference type="EMBL" id="TDO23262.1"/>
    </source>
</evidence>
<dbReference type="EMBL" id="SNWM01000002">
    <property type="protein sequence ID" value="TDO23262.1"/>
    <property type="molecule type" value="Genomic_DNA"/>
</dbReference>
<sequence length="122" mass="14045">MEKRILVVDNDDEMGDLFKEIFNDGSYTIFFHEETDDVFDLIKTHEPHVIVLDYNLNGTNGGELCRQIKDNAEVSDIPVILFSGFPKAIYASENYGYDAFVEKPFDIDDIKETVDEQIERSL</sequence>
<evidence type="ECO:0000256" key="2">
    <source>
        <dbReference type="PROSITE-ProRule" id="PRU00169"/>
    </source>
</evidence>
<dbReference type="Pfam" id="PF00072">
    <property type="entry name" value="Response_reg"/>
    <property type="match status" value="1"/>
</dbReference>
<dbReference type="InterPro" id="IPR011006">
    <property type="entry name" value="CheY-like_superfamily"/>
</dbReference>
<dbReference type="InterPro" id="IPR050595">
    <property type="entry name" value="Bact_response_regulator"/>
</dbReference>